<protein>
    <recommendedName>
        <fullName evidence="3">FAR1 domain-containing protein</fullName>
    </recommendedName>
</protein>
<dbReference type="PANTHER" id="PTHR47718:SF8">
    <property type="entry name" value="PROTEIN FAR1-RELATED SEQUENCE"/>
    <property type="match status" value="1"/>
</dbReference>
<evidence type="ECO:0000313" key="2">
    <source>
        <dbReference type="Proteomes" id="UP001281410"/>
    </source>
</evidence>
<keyword evidence="2" id="KW-1185">Reference proteome</keyword>
<dbReference type="PANTHER" id="PTHR47718">
    <property type="entry name" value="OS01G0519700 PROTEIN"/>
    <property type="match status" value="1"/>
</dbReference>
<accession>A0AAE0AVY0</accession>
<evidence type="ECO:0008006" key="3">
    <source>
        <dbReference type="Google" id="ProtNLM"/>
    </source>
</evidence>
<comment type="caution">
    <text evidence="1">The sequence shown here is derived from an EMBL/GenBank/DDBJ whole genome shotgun (WGS) entry which is preliminary data.</text>
</comment>
<reference evidence="1" key="1">
    <citation type="journal article" date="2023" name="Plant J.">
        <title>Genome sequences and population genomics provide insights into the demographic history, inbreeding, and mutation load of two 'living fossil' tree species of Dipteronia.</title>
        <authorList>
            <person name="Feng Y."/>
            <person name="Comes H.P."/>
            <person name="Chen J."/>
            <person name="Zhu S."/>
            <person name="Lu R."/>
            <person name="Zhang X."/>
            <person name="Li P."/>
            <person name="Qiu J."/>
            <person name="Olsen K.M."/>
            <person name="Qiu Y."/>
        </authorList>
    </citation>
    <scope>NUCLEOTIDE SEQUENCE</scope>
    <source>
        <strain evidence="1">NBL</strain>
    </source>
</reference>
<organism evidence="1 2">
    <name type="scientific">Dipteronia sinensis</name>
    <dbReference type="NCBI Taxonomy" id="43782"/>
    <lineage>
        <taxon>Eukaryota</taxon>
        <taxon>Viridiplantae</taxon>
        <taxon>Streptophyta</taxon>
        <taxon>Embryophyta</taxon>
        <taxon>Tracheophyta</taxon>
        <taxon>Spermatophyta</taxon>
        <taxon>Magnoliopsida</taxon>
        <taxon>eudicotyledons</taxon>
        <taxon>Gunneridae</taxon>
        <taxon>Pentapetalae</taxon>
        <taxon>rosids</taxon>
        <taxon>malvids</taxon>
        <taxon>Sapindales</taxon>
        <taxon>Sapindaceae</taxon>
        <taxon>Hippocastanoideae</taxon>
        <taxon>Acereae</taxon>
        <taxon>Dipteronia</taxon>
    </lineage>
</organism>
<gene>
    <name evidence="1" type="ORF">Dsin_004637</name>
</gene>
<proteinExistence type="predicted"/>
<dbReference type="AlphaFoldDB" id="A0AAE0AVY0"/>
<dbReference type="EMBL" id="JANJYJ010000002">
    <property type="protein sequence ID" value="KAK3224775.1"/>
    <property type="molecule type" value="Genomic_DNA"/>
</dbReference>
<evidence type="ECO:0000313" key="1">
    <source>
        <dbReference type="EMBL" id="KAK3224775.1"/>
    </source>
</evidence>
<name>A0AAE0AVY0_9ROSI</name>
<dbReference type="Proteomes" id="UP001281410">
    <property type="component" value="Unassembled WGS sequence"/>
</dbReference>
<sequence>MSEQLGTYSNLYAVNTVSNHYPLLPVIGTHPNGRPTPTVAEDDDFVASPCLSLIFYGHLRREGGMENKDSTRLNTEPLNGEKVDLQGHRRNNNEIEDPTYFVPISRVGCDAHMTCHIQKNINCLIVSFNASHNHDLVRTPMKHMLKINRRMSKAQKLHADDADKSGIPIKANVEFMGREVGGRENIGFLDKDY</sequence>